<protein>
    <recommendedName>
        <fullName evidence="2">SHSP domain-containing protein</fullName>
    </recommendedName>
</protein>
<evidence type="ECO:0000256" key="1">
    <source>
        <dbReference type="PROSITE-ProRule" id="PRU00285"/>
    </source>
</evidence>
<dbReference type="OrthoDB" id="1211981at2759"/>
<dbReference type="Gene3D" id="2.60.40.790">
    <property type="match status" value="1"/>
</dbReference>
<sequence length="278" mass="30963">MAWEKQLVTLCDSHVTELEICVRGHWVVSAFCVQWCWKSRFKCSEDYIGPVITVECLILCRKLLLEIKSGYENTANRGMDTLDSEKMAKRIVHNQSITKLDANDLEKDSGKCQDHGEKRCDNDSLQVSAFPSASNLDKPYMMPLLPIPNVDRYYFNASLILTGTACKGGIGPPVGAVDIGVSKSAYYFRIALPGVKKDPGQFSCEVERDGKVIIKGVTSTGVKTVSKYSRVFEMKFQQQCPPGTFTLCFSLPGPVDPRLFSPYFRSDGILEGVVAKYE</sequence>
<comment type="caution">
    <text evidence="3">The sequence shown here is derived from an EMBL/GenBank/DDBJ whole genome shotgun (WGS) entry which is preliminary data.</text>
</comment>
<evidence type="ECO:0000259" key="2">
    <source>
        <dbReference type="PROSITE" id="PS01031"/>
    </source>
</evidence>
<dbReference type="InterPro" id="IPR008978">
    <property type="entry name" value="HSP20-like_chaperone"/>
</dbReference>
<keyword evidence="4" id="KW-1185">Reference proteome</keyword>
<dbReference type="GO" id="GO:0005634">
    <property type="term" value="C:nucleus"/>
    <property type="evidence" value="ECO:0007669"/>
    <property type="project" value="TreeGrafter"/>
</dbReference>
<dbReference type="PANTHER" id="PTHR34661:SF1">
    <property type="entry name" value="INCREASED DNA METHYLATION 3"/>
    <property type="match status" value="1"/>
</dbReference>
<accession>A0A8S0T6F3</accession>
<dbReference type="InterPro" id="IPR002068">
    <property type="entry name" value="A-crystallin/Hsp20_dom"/>
</dbReference>
<proteinExistence type="inferred from homology"/>
<dbReference type="AlphaFoldDB" id="A0A8S0T6F3"/>
<reference evidence="3 4" key="1">
    <citation type="submission" date="2019-12" db="EMBL/GenBank/DDBJ databases">
        <authorList>
            <person name="Alioto T."/>
            <person name="Alioto T."/>
            <person name="Gomez Garrido J."/>
        </authorList>
    </citation>
    <scope>NUCLEOTIDE SEQUENCE [LARGE SCALE GENOMIC DNA]</scope>
</reference>
<dbReference type="EMBL" id="CACTIH010005716">
    <property type="protein sequence ID" value="CAA3000852.1"/>
    <property type="molecule type" value="Genomic_DNA"/>
</dbReference>
<dbReference type="CDD" id="cd06464">
    <property type="entry name" value="ACD_sHsps-like"/>
    <property type="match status" value="1"/>
</dbReference>
<comment type="similarity">
    <text evidence="1">Belongs to the small heat shock protein (HSP20) family.</text>
</comment>
<name>A0A8S0T6F3_OLEEU</name>
<dbReference type="Proteomes" id="UP000594638">
    <property type="component" value="Unassembled WGS sequence"/>
</dbReference>
<dbReference type="PROSITE" id="PS01031">
    <property type="entry name" value="SHSP"/>
    <property type="match status" value="1"/>
</dbReference>
<gene>
    <name evidence="3" type="ORF">OLEA9_A029369</name>
</gene>
<organism evidence="3 4">
    <name type="scientific">Olea europaea subsp. europaea</name>
    <dbReference type="NCBI Taxonomy" id="158383"/>
    <lineage>
        <taxon>Eukaryota</taxon>
        <taxon>Viridiplantae</taxon>
        <taxon>Streptophyta</taxon>
        <taxon>Embryophyta</taxon>
        <taxon>Tracheophyta</taxon>
        <taxon>Spermatophyta</taxon>
        <taxon>Magnoliopsida</taxon>
        <taxon>eudicotyledons</taxon>
        <taxon>Gunneridae</taxon>
        <taxon>Pentapetalae</taxon>
        <taxon>asterids</taxon>
        <taxon>lamiids</taxon>
        <taxon>Lamiales</taxon>
        <taxon>Oleaceae</taxon>
        <taxon>Oleeae</taxon>
        <taxon>Olea</taxon>
    </lineage>
</organism>
<dbReference type="Gramene" id="OE9A029369T5">
    <property type="protein sequence ID" value="OE9A029369C5"/>
    <property type="gene ID" value="OE9A029369"/>
</dbReference>
<evidence type="ECO:0000313" key="4">
    <source>
        <dbReference type="Proteomes" id="UP000594638"/>
    </source>
</evidence>
<dbReference type="InterPro" id="IPR039321">
    <property type="entry name" value="IDM2/3-like"/>
</dbReference>
<feature type="domain" description="SHSP" evidence="2">
    <location>
        <begin position="165"/>
        <end position="278"/>
    </location>
</feature>
<evidence type="ECO:0000313" key="3">
    <source>
        <dbReference type="EMBL" id="CAA3000852.1"/>
    </source>
</evidence>
<dbReference type="PANTHER" id="PTHR34661">
    <property type="entry name" value="INCREASED DNA METHYLATION 3"/>
    <property type="match status" value="1"/>
</dbReference>
<dbReference type="FunFam" id="2.60.40.790:FF:000049">
    <property type="entry name" value="Increased DNA methylation 3"/>
    <property type="match status" value="1"/>
</dbReference>